<gene>
    <name evidence="8" type="primary">mobA</name>
    <name evidence="10" type="ORF">H3Z74_17850</name>
</gene>
<keyword evidence="3 8" id="KW-0479">Metal-binding</keyword>
<evidence type="ECO:0000256" key="4">
    <source>
        <dbReference type="ARBA" id="ARBA00022741"/>
    </source>
</evidence>
<feature type="domain" description="MobA-like NTP transferase" evidence="9">
    <location>
        <begin position="6"/>
        <end position="132"/>
    </location>
</feature>
<accession>A0A7H0LFZ1</accession>
<comment type="caution">
    <text evidence="8">Lacks conserved residue(s) required for the propagation of feature annotation.</text>
</comment>
<feature type="binding site" evidence="8">
    <location>
        <position position="93"/>
    </location>
    <ligand>
        <name>Mg(2+)</name>
        <dbReference type="ChEBI" id="CHEBI:18420"/>
    </ligand>
</feature>
<keyword evidence="4 8" id="KW-0547">Nucleotide-binding</keyword>
<evidence type="ECO:0000256" key="5">
    <source>
        <dbReference type="ARBA" id="ARBA00022842"/>
    </source>
</evidence>
<dbReference type="GO" id="GO:0005525">
    <property type="term" value="F:GTP binding"/>
    <property type="evidence" value="ECO:0007669"/>
    <property type="project" value="UniProtKB-UniRule"/>
</dbReference>
<keyword evidence="10" id="KW-0548">Nucleotidyltransferase</keyword>
<feature type="binding site" evidence="8">
    <location>
        <position position="21"/>
    </location>
    <ligand>
        <name>GTP</name>
        <dbReference type="ChEBI" id="CHEBI:37565"/>
    </ligand>
</feature>
<sequence>MTRLLGAILAGGRSQRFGSDKAVALLAGQSLIDRVVAALAPQVDSMVLVGRAGDIAAIPDRPLPDLGPLGGLNAALHHARAQGYPAVMTVGCDMPVLPPDLAERLRASGCPSYVEAIPIIGLWPADLADQLDIFLASDRRRSMRGWATEVGAAVLSLAEDLPNINTPDDLSLLARTFPRD</sequence>
<evidence type="ECO:0000256" key="1">
    <source>
        <dbReference type="ARBA" id="ARBA00022490"/>
    </source>
</evidence>
<comment type="subcellular location">
    <subcellularLocation>
        <location evidence="8">Cytoplasm</location>
    </subcellularLocation>
</comment>
<dbReference type="PANTHER" id="PTHR19136">
    <property type="entry name" value="MOLYBDENUM COFACTOR GUANYLYLTRANSFERASE"/>
    <property type="match status" value="1"/>
</dbReference>
<organism evidence="10 11">
    <name type="scientific">Sphingomonas alpina</name>
    <dbReference type="NCBI Taxonomy" id="653931"/>
    <lineage>
        <taxon>Bacteria</taxon>
        <taxon>Pseudomonadati</taxon>
        <taxon>Pseudomonadota</taxon>
        <taxon>Alphaproteobacteria</taxon>
        <taxon>Sphingomonadales</taxon>
        <taxon>Sphingomonadaceae</taxon>
        <taxon>Sphingomonas</taxon>
    </lineage>
</organism>
<evidence type="ECO:0000256" key="6">
    <source>
        <dbReference type="ARBA" id="ARBA00023134"/>
    </source>
</evidence>
<dbReference type="CDD" id="cd02503">
    <property type="entry name" value="MobA"/>
    <property type="match status" value="1"/>
</dbReference>
<evidence type="ECO:0000256" key="7">
    <source>
        <dbReference type="ARBA" id="ARBA00023150"/>
    </source>
</evidence>
<protein>
    <recommendedName>
        <fullName evidence="8">Molybdenum cofactor guanylyltransferase</fullName>
        <shortName evidence="8">MoCo guanylyltransferase</shortName>
        <ecNumber evidence="8">2.7.7.77</ecNumber>
    </recommendedName>
    <alternativeName>
        <fullName evidence="8">GTP:molybdopterin guanylyltransferase</fullName>
    </alternativeName>
    <alternativeName>
        <fullName evidence="8">Mo-MPT guanylyltransferase</fullName>
    </alternativeName>
    <alternativeName>
        <fullName evidence="8">Molybdopterin guanylyltransferase</fullName>
    </alternativeName>
    <alternativeName>
        <fullName evidence="8">Molybdopterin-guanine dinucleotide synthase</fullName>
        <shortName evidence="8">MGD synthase</shortName>
    </alternativeName>
</protein>
<dbReference type="AlphaFoldDB" id="A0A7H0LFZ1"/>
<comment type="subunit">
    <text evidence="8">Monomer.</text>
</comment>
<proteinExistence type="inferred from homology"/>
<name>A0A7H0LFZ1_9SPHN</name>
<reference evidence="10 11" key="1">
    <citation type="submission" date="2020-09" db="EMBL/GenBank/DDBJ databases">
        <title>Sphingomonas sp., a new species isolated from pork steak.</title>
        <authorList>
            <person name="Heidler von Heilborn D."/>
        </authorList>
    </citation>
    <scope>NUCLEOTIDE SEQUENCE [LARGE SCALE GENOMIC DNA]</scope>
    <source>
        <strain evidence="11">S8-3T</strain>
    </source>
</reference>
<dbReference type="RefSeq" id="WP_187760922.1">
    <property type="nucleotide sequence ID" value="NZ_CP061038.1"/>
</dbReference>
<dbReference type="InterPro" id="IPR013482">
    <property type="entry name" value="Molybde_CF_guanTrfase"/>
</dbReference>
<dbReference type="InterPro" id="IPR025877">
    <property type="entry name" value="MobA-like_NTP_Trfase"/>
</dbReference>
<keyword evidence="2 8" id="KW-0808">Transferase</keyword>
<evidence type="ECO:0000256" key="2">
    <source>
        <dbReference type="ARBA" id="ARBA00022679"/>
    </source>
</evidence>
<keyword evidence="11" id="KW-1185">Reference proteome</keyword>
<dbReference type="PANTHER" id="PTHR19136:SF81">
    <property type="entry name" value="MOLYBDENUM COFACTOR GUANYLYLTRANSFERASE"/>
    <property type="match status" value="1"/>
</dbReference>
<dbReference type="GO" id="GO:0061603">
    <property type="term" value="F:molybdenum cofactor guanylyltransferase activity"/>
    <property type="evidence" value="ECO:0007669"/>
    <property type="project" value="UniProtKB-EC"/>
</dbReference>
<comment type="cofactor">
    <cofactor evidence="8">
        <name>Mg(2+)</name>
        <dbReference type="ChEBI" id="CHEBI:18420"/>
    </cofactor>
</comment>
<dbReference type="GO" id="GO:0005737">
    <property type="term" value="C:cytoplasm"/>
    <property type="evidence" value="ECO:0007669"/>
    <property type="project" value="UniProtKB-SubCell"/>
</dbReference>
<comment type="function">
    <text evidence="8">Transfers a GMP moiety from GTP to Mo-molybdopterin (Mo-MPT) cofactor (Moco or molybdenum cofactor) to form Mo-molybdopterin guanine dinucleotide (Mo-MGD) cofactor.</text>
</comment>
<dbReference type="GO" id="GO:0006777">
    <property type="term" value="P:Mo-molybdopterin cofactor biosynthetic process"/>
    <property type="evidence" value="ECO:0007669"/>
    <property type="project" value="UniProtKB-KW"/>
</dbReference>
<dbReference type="InterPro" id="IPR029044">
    <property type="entry name" value="Nucleotide-diphossugar_trans"/>
</dbReference>
<dbReference type="Proteomes" id="UP000516148">
    <property type="component" value="Chromosome"/>
</dbReference>
<feature type="binding site" evidence="8">
    <location>
        <begin position="9"/>
        <end position="11"/>
    </location>
    <ligand>
        <name>GTP</name>
        <dbReference type="ChEBI" id="CHEBI:37565"/>
    </ligand>
</feature>
<keyword evidence="6 8" id="KW-0342">GTP-binding</keyword>
<comment type="similarity">
    <text evidence="8">Belongs to the MobA family.</text>
</comment>
<dbReference type="EC" id="2.7.7.77" evidence="8"/>
<comment type="domain">
    <text evidence="8">The N-terminal domain determines nucleotide recognition and specific binding, while the C-terminal domain determines the specific binding to the target protein.</text>
</comment>
<keyword evidence="5 8" id="KW-0460">Magnesium</keyword>
<dbReference type="HAMAP" id="MF_00316">
    <property type="entry name" value="MobA"/>
    <property type="match status" value="1"/>
</dbReference>
<feature type="binding site" evidence="8">
    <location>
        <position position="93"/>
    </location>
    <ligand>
        <name>GTP</name>
        <dbReference type="ChEBI" id="CHEBI:37565"/>
    </ligand>
</feature>
<dbReference type="KEGG" id="spap:H3Z74_17850"/>
<feature type="binding site" evidence="8">
    <location>
        <position position="65"/>
    </location>
    <ligand>
        <name>GTP</name>
        <dbReference type="ChEBI" id="CHEBI:37565"/>
    </ligand>
</feature>
<dbReference type="Pfam" id="PF12804">
    <property type="entry name" value="NTP_transf_3"/>
    <property type="match status" value="1"/>
</dbReference>
<evidence type="ECO:0000256" key="8">
    <source>
        <dbReference type="HAMAP-Rule" id="MF_00316"/>
    </source>
</evidence>
<keyword evidence="7 8" id="KW-0501">Molybdenum cofactor biosynthesis</keyword>
<dbReference type="Gene3D" id="3.90.550.10">
    <property type="entry name" value="Spore Coat Polysaccharide Biosynthesis Protein SpsA, Chain A"/>
    <property type="match status" value="1"/>
</dbReference>
<dbReference type="GO" id="GO:0046872">
    <property type="term" value="F:metal ion binding"/>
    <property type="evidence" value="ECO:0007669"/>
    <property type="project" value="UniProtKB-KW"/>
</dbReference>
<evidence type="ECO:0000259" key="9">
    <source>
        <dbReference type="Pfam" id="PF12804"/>
    </source>
</evidence>
<keyword evidence="1 8" id="KW-0963">Cytoplasm</keyword>
<dbReference type="SUPFAM" id="SSF53448">
    <property type="entry name" value="Nucleotide-diphospho-sugar transferases"/>
    <property type="match status" value="1"/>
</dbReference>
<evidence type="ECO:0000313" key="10">
    <source>
        <dbReference type="EMBL" id="QNQ08594.1"/>
    </source>
</evidence>
<evidence type="ECO:0000256" key="3">
    <source>
        <dbReference type="ARBA" id="ARBA00022723"/>
    </source>
</evidence>
<comment type="catalytic activity">
    <reaction evidence="8">
        <text>Mo-molybdopterin + GTP + H(+) = Mo-molybdopterin guanine dinucleotide + diphosphate</text>
        <dbReference type="Rhea" id="RHEA:34243"/>
        <dbReference type="ChEBI" id="CHEBI:15378"/>
        <dbReference type="ChEBI" id="CHEBI:33019"/>
        <dbReference type="ChEBI" id="CHEBI:37565"/>
        <dbReference type="ChEBI" id="CHEBI:71302"/>
        <dbReference type="ChEBI" id="CHEBI:71310"/>
        <dbReference type="EC" id="2.7.7.77"/>
    </reaction>
</comment>
<evidence type="ECO:0000313" key="11">
    <source>
        <dbReference type="Proteomes" id="UP000516148"/>
    </source>
</evidence>
<dbReference type="EMBL" id="CP061038">
    <property type="protein sequence ID" value="QNQ08594.1"/>
    <property type="molecule type" value="Genomic_DNA"/>
</dbReference>